<dbReference type="InterPro" id="IPR025833">
    <property type="entry name" value="GDYXXLXY"/>
</dbReference>
<evidence type="ECO:0000313" key="1">
    <source>
        <dbReference type="EMBL" id="SFM16801.1"/>
    </source>
</evidence>
<protein>
    <submittedName>
        <fullName evidence="1">Uncharacterized membrane-anchored protein</fullName>
    </submittedName>
</protein>
<dbReference type="RefSeq" id="WP_093471989.1">
    <property type="nucleotide sequence ID" value="NZ_FOUI01000001.1"/>
</dbReference>
<dbReference type="Pfam" id="PF14345">
    <property type="entry name" value="GDYXXLXY"/>
    <property type="match status" value="1"/>
</dbReference>
<dbReference type="Proteomes" id="UP000243629">
    <property type="component" value="Unassembled WGS sequence"/>
</dbReference>
<evidence type="ECO:0000313" key="2">
    <source>
        <dbReference type="Proteomes" id="UP000243629"/>
    </source>
</evidence>
<dbReference type="EMBL" id="FOUI01000001">
    <property type="protein sequence ID" value="SFM16801.1"/>
    <property type="molecule type" value="Genomic_DNA"/>
</dbReference>
<dbReference type="AlphaFoldDB" id="A0A1I4NMV9"/>
<keyword evidence="2" id="KW-1185">Reference proteome</keyword>
<proteinExistence type="predicted"/>
<sequence>MSRVGFRWALSGAWLLVMLAALWAVTGHERTLREGQLVLLELAPVDPRSLMQGDYMALRFAVDRQLSAQSGWPEQPKAGVPRYAWLRLDEQRRAELVAVGDQLPPAGDVLAMRVRRVEAGYSLGPNAFFFEEGQAEVFEAARWGAFRVAADGTALLTALYDQQLQVLGEQKR</sequence>
<accession>A0A1I4NMV9</accession>
<gene>
    <name evidence="1" type="ORF">SAMN05216217_101429</name>
</gene>
<name>A0A1I4NMV9_9GAMM</name>
<organism evidence="1 2">
    <name type="scientific">Halopseudomonas yangmingensis</name>
    <dbReference type="NCBI Taxonomy" id="1720063"/>
    <lineage>
        <taxon>Bacteria</taxon>
        <taxon>Pseudomonadati</taxon>
        <taxon>Pseudomonadota</taxon>
        <taxon>Gammaproteobacteria</taxon>
        <taxon>Pseudomonadales</taxon>
        <taxon>Pseudomonadaceae</taxon>
        <taxon>Halopseudomonas</taxon>
    </lineage>
</organism>
<dbReference type="OrthoDB" id="4868247at2"/>
<dbReference type="STRING" id="1720063.SAMN05216217_101429"/>
<reference evidence="2" key="1">
    <citation type="submission" date="2016-10" db="EMBL/GenBank/DDBJ databases">
        <authorList>
            <person name="Varghese N."/>
            <person name="Submissions S."/>
        </authorList>
    </citation>
    <scope>NUCLEOTIDE SEQUENCE [LARGE SCALE GENOMIC DNA]</scope>
    <source>
        <strain evidence="2">DSM 24213</strain>
    </source>
</reference>